<dbReference type="HOGENOM" id="CLU_2744037_0_0_1"/>
<accession>J3L1S3</accession>
<keyword evidence="2" id="KW-1185">Reference proteome</keyword>
<evidence type="ECO:0000313" key="1">
    <source>
        <dbReference type="EnsemblPlants" id="OB01G31790.1"/>
    </source>
</evidence>
<reference evidence="1" key="1">
    <citation type="journal article" date="2013" name="Nat. Commun.">
        <title>Whole-genome sequencing of Oryza brachyantha reveals mechanisms underlying Oryza genome evolution.</title>
        <authorList>
            <person name="Chen J."/>
            <person name="Huang Q."/>
            <person name="Gao D."/>
            <person name="Wang J."/>
            <person name="Lang Y."/>
            <person name="Liu T."/>
            <person name="Li B."/>
            <person name="Bai Z."/>
            <person name="Luis Goicoechea J."/>
            <person name="Liang C."/>
            <person name="Chen C."/>
            <person name="Zhang W."/>
            <person name="Sun S."/>
            <person name="Liao Y."/>
            <person name="Zhang X."/>
            <person name="Yang L."/>
            <person name="Song C."/>
            <person name="Wang M."/>
            <person name="Shi J."/>
            <person name="Liu G."/>
            <person name="Liu J."/>
            <person name="Zhou H."/>
            <person name="Zhou W."/>
            <person name="Yu Q."/>
            <person name="An N."/>
            <person name="Chen Y."/>
            <person name="Cai Q."/>
            <person name="Wang B."/>
            <person name="Liu B."/>
            <person name="Min J."/>
            <person name="Huang Y."/>
            <person name="Wu H."/>
            <person name="Li Z."/>
            <person name="Zhang Y."/>
            <person name="Yin Y."/>
            <person name="Song W."/>
            <person name="Jiang J."/>
            <person name="Jackson S.A."/>
            <person name="Wing R.A."/>
            <person name="Wang J."/>
            <person name="Chen M."/>
        </authorList>
    </citation>
    <scope>NUCLEOTIDE SEQUENCE [LARGE SCALE GENOMIC DNA]</scope>
    <source>
        <strain evidence="1">cv. IRGC 101232</strain>
    </source>
</reference>
<sequence>MWTDCLSEFTIWNVVELSSPVEISSMKSALAGPTSISPTGHINSHYCSLIIVVCLINGGRVLFLPVVTRFL</sequence>
<evidence type="ECO:0000313" key="2">
    <source>
        <dbReference type="Proteomes" id="UP000006038"/>
    </source>
</evidence>
<dbReference type="AlphaFoldDB" id="J3L1S3"/>
<name>J3L1S3_ORYBR</name>
<proteinExistence type="predicted"/>
<dbReference type="Gramene" id="OB01G31790.1">
    <property type="protein sequence ID" value="OB01G31790.1"/>
    <property type="gene ID" value="OB01G31790"/>
</dbReference>
<organism evidence="1">
    <name type="scientific">Oryza brachyantha</name>
    <name type="common">malo sina</name>
    <dbReference type="NCBI Taxonomy" id="4533"/>
    <lineage>
        <taxon>Eukaryota</taxon>
        <taxon>Viridiplantae</taxon>
        <taxon>Streptophyta</taxon>
        <taxon>Embryophyta</taxon>
        <taxon>Tracheophyta</taxon>
        <taxon>Spermatophyta</taxon>
        <taxon>Magnoliopsida</taxon>
        <taxon>Liliopsida</taxon>
        <taxon>Poales</taxon>
        <taxon>Poaceae</taxon>
        <taxon>BOP clade</taxon>
        <taxon>Oryzoideae</taxon>
        <taxon>Oryzeae</taxon>
        <taxon>Oryzinae</taxon>
        <taxon>Oryza</taxon>
    </lineage>
</organism>
<reference evidence="1" key="2">
    <citation type="submission" date="2013-04" db="UniProtKB">
        <authorList>
            <consortium name="EnsemblPlants"/>
        </authorList>
    </citation>
    <scope>IDENTIFICATION</scope>
</reference>
<dbReference type="Proteomes" id="UP000006038">
    <property type="component" value="Chromosome 1"/>
</dbReference>
<protein>
    <submittedName>
        <fullName evidence="1">Uncharacterized protein</fullName>
    </submittedName>
</protein>
<dbReference type="EnsemblPlants" id="OB01G31790.1">
    <property type="protein sequence ID" value="OB01G31790.1"/>
    <property type="gene ID" value="OB01G31790"/>
</dbReference>